<accession>A0A1F6GMV2</accession>
<dbReference type="PROSITE" id="PS51257">
    <property type="entry name" value="PROKAR_LIPOPROTEIN"/>
    <property type="match status" value="1"/>
</dbReference>
<evidence type="ECO:0000256" key="1">
    <source>
        <dbReference type="SAM" id="SignalP"/>
    </source>
</evidence>
<gene>
    <name evidence="2" type="ORF">A2557_12610</name>
</gene>
<reference evidence="2 3" key="1">
    <citation type="journal article" date="2016" name="Nat. Commun.">
        <title>Thousands of microbial genomes shed light on interconnected biogeochemical processes in an aquifer system.</title>
        <authorList>
            <person name="Anantharaman K."/>
            <person name="Brown C.T."/>
            <person name="Hug L.A."/>
            <person name="Sharon I."/>
            <person name="Castelle C.J."/>
            <person name="Probst A.J."/>
            <person name="Thomas B.C."/>
            <person name="Singh A."/>
            <person name="Wilkins M.J."/>
            <person name="Karaoz U."/>
            <person name="Brodie E.L."/>
            <person name="Williams K.H."/>
            <person name="Hubbard S.S."/>
            <person name="Banfield J.F."/>
        </authorList>
    </citation>
    <scope>NUCLEOTIDE SEQUENCE [LARGE SCALE GENOMIC DNA]</scope>
</reference>
<dbReference type="Proteomes" id="UP000177583">
    <property type="component" value="Unassembled WGS sequence"/>
</dbReference>
<sequence>MKLRNLLPLLLLLPLALAGCGGGSPKPTHDSFLTLADLSGRTTLKEDSPDVRVITVKAKAFIKQNDLRSARQQALELASRQAVDEMVRELLTAELYNENFTKIDTYMSKNIDNYVVDQEVMEERKVFMDKFFGVNAAFKVSRQKTLVALQKELKIIDNSMSTLVTVVTSNKDLDLSAFSFKFKDVEEAMMNQMQTDLNQKGLRAMDFRNAVTSFNLDAKRKAEFGNISKEQFMAILQGSKPEEAALNAQVQGAEDFYKTGLTLLKQLSRVVVEVNIMSITKTGDNMAMNVMVTAKNISSPTGGAFANSTLQVARRGSDKTDNAAMLGALIKDAYEQMSQEFLPQVIKEMSIVDAAGGKLVAYDLVLQGFDSNDARSVRNGLKKENADNFRYIDYNNELSQLEPPMNIIYVRWNGKPSGLADKVMESLDGAGLKFSEPIVTPTVRDLVFVKQAKD</sequence>
<evidence type="ECO:0008006" key="4">
    <source>
        <dbReference type="Google" id="ProtNLM"/>
    </source>
</evidence>
<dbReference type="EMBL" id="MFNF01000057">
    <property type="protein sequence ID" value="OGG99432.1"/>
    <property type="molecule type" value="Genomic_DNA"/>
</dbReference>
<protein>
    <recommendedName>
        <fullName evidence="4">Flagellar assembly protein T N-terminal domain-containing protein</fullName>
    </recommendedName>
</protein>
<comment type="caution">
    <text evidence="2">The sequence shown here is derived from an EMBL/GenBank/DDBJ whole genome shotgun (WGS) entry which is preliminary data.</text>
</comment>
<feature type="chain" id="PRO_5009524758" description="Flagellar assembly protein T N-terminal domain-containing protein" evidence="1">
    <location>
        <begin position="19"/>
        <end position="454"/>
    </location>
</feature>
<evidence type="ECO:0000313" key="2">
    <source>
        <dbReference type="EMBL" id="OGG99432.1"/>
    </source>
</evidence>
<feature type="signal peptide" evidence="1">
    <location>
        <begin position="1"/>
        <end position="18"/>
    </location>
</feature>
<proteinExistence type="predicted"/>
<organism evidence="2 3">
    <name type="scientific">Candidatus Lambdaproteobacteria bacterium RIFOXYD2_FULL_56_26</name>
    <dbReference type="NCBI Taxonomy" id="1817773"/>
    <lineage>
        <taxon>Bacteria</taxon>
        <taxon>Pseudomonadati</taxon>
        <taxon>Pseudomonadota</taxon>
        <taxon>Candidatus Lambdaproteobacteria</taxon>
    </lineage>
</organism>
<name>A0A1F6GMV2_9PROT</name>
<dbReference type="AlphaFoldDB" id="A0A1F6GMV2"/>
<evidence type="ECO:0000313" key="3">
    <source>
        <dbReference type="Proteomes" id="UP000177583"/>
    </source>
</evidence>
<keyword evidence="1" id="KW-0732">Signal</keyword>